<dbReference type="InterPro" id="IPR047801">
    <property type="entry name" value="Peptidase_C45"/>
</dbReference>
<dbReference type="EMBL" id="JBHMCY010000011">
    <property type="protein sequence ID" value="MFB9462685.1"/>
    <property type="molecule type" value="Genomic_DNA"/>
</dbReference>
<evidence type="ECO:0000313" key="3">
    <source>
        <dbReference type="Proteomes" id="UP001589709"/>
    </source>
</evidence>
<keyword evidence="2" id="KW-0012">Acyltransferase</keyword>
<dbReference type="RefSeq" id="WP_381343916.1">
    <property type="nucleotide sequence ID" value="NZ_JBHMCY010000011.1"/>
</dbReference>
<sequence length="341" mass="36532">MRQAGGHFAMGRQHGAARAAALRAFLDDGTARLAHLMTGPVSWDGLRAAVAGYRAETERQTPDLAAEVRGLAAGADLSEDEAWLLQSRRELLGYHKVPTLGDCTTYARAGEAAWHGPVLAQTVDLNGDLDDVIAVLDVAPAGGRRVLVLSFGGLLGYLGVNEDGLAVGINLVLGGDWRPGLPPYLAVRHLLERAGTVAEALDVLAGLRLASSRSLTLCDPRASAWVEVLGDDIRAVRSDAHVHTNHFLHPDFAARDELNVFARNSSLRRREACLAALERRPGADPEEHFAVLSAPPVCVSGTGDIRRERTVAAAVMLPARRELRIRPGDPSRAATQVFRLT</sequence>
<name>A0ABV5MXE6_9ACTN</name>
<dbReference type="SUPFAM" id="SSF56235">
    <property type="entry name" value="N-terminal nucleophile aminohydrolases (Ntn hydrolases)"/>
    <property type="match status" value="1"/>
</dbReference>
<dbReference type="InterPro" id="IPR029055">
    <property type="entry name" value="Ntn_hydrolases_N"/>
</dbReference>
<dbReference type="InterPro" id="IPR005079">
    <property type="entry name" value="Peptidase_C45_hydrolase"/>
</dbReference>
<keyword evidence="3" id="KW-1185">Reference proteome</keyword>
<gene>
    <name evidence="2" type="ORF">ACFF45_08160</name>
</gene>
<feature type="domain" description="Peptidase C45 hydrolase" evidence="1">
    <location>
        <begin position="118"/>
        <end position="331"/>
    </location>
</feature>
<dbReference type="Gene3D" id="3.60.60.10">
    <property type="entry name" value="Penicillin V Acylase, Chain A"/>
    <property type="match status" value="1"/>
</dbReference>
<proteinExistence type="predicted"/>
<dbReference type="PANTHER" id="PTHR34180">
    <property type="entry name" value="PEPTIDASE C45"/>
    <property type="match status" value="1"/>
</dbReference>
<dbReference type="Pfam" id="PF03417">
    <property type="entry name" value="AAT"/>
    <property type="match status" value="1"/>
</dbReference>
<comment type="caution">
    <text evidence="2">The sequence shown here is derived from an EMBL/GenBank/DDBJ whole genome shotgun (WGS) entry which is preliminary data.</text>
</comment>
<dbReference type="Proteomes" id="UP001589709">
    <property type="component" value="Unassembled WGS sequence"/>
</dbReference>
<accession>A0ABV5MXE6</accession>
<dbReference type="GO" id="GO:0016746">
    <property type="term" value="F:acyltransferase activity"/>
    <property type="evidence" value="ECO:0007669"/>
    <property type="project" value="UniProtKB-KW"/>
</dbReference>
<organism evidence="2 3">
    <name type="scientific">Streptomyces cinereospinus</name>
    <dbReference type="NCBI Taxonomy" id="285561"/>
    <lineage>
        <taxon>Bacteria</taxon>
        <taxon>Bacillati</taxon>
        <taxon>Actinomycetota</taxon>
        <taxon>Actinomycetes</taxon>
        <taxon>Kitasatosporales</taxon>
        <taxon>Streptomycetaceae</taxon>
        <taxon>Streptomyces</taxon>
    </lineage>
</organism>
<protein>
    <submittedName>
        <fullName evidence="2">C45 family autoproteolytic acyltransferase/hydrolase</fullName>
    </submittedName>
</protein>
<dbReference type="Gene3D" id="1.10.10.2120">
    <property type="match status" value="1"/>
</dbReference>
<dbReference type="PANTHER" id="PTHR34180:SF1">
    <property type="entry name" value="BETA-ALANYL-DOPAMINE_CARCININE HYDROLASE"/>
    <property type="match status" value="1"/>
</dbReference>
<dbReference type="NCBIfam" id="NF040521">
    <property type="entry name" value="C45_proenzyme"/>
    <property type="match status" value="1"/>
</dbReference>
<reference evidence="2 3" key="1">
    <citation type="submission" date="2024-09" db="EMBL/GenBank/DDBJ databases">
        <authorList>
            <person name="Sun Q."/>
            <person name="Mori K."/>
        </authorList>
    </citation>
    <scope>NUCLEOTIDE SEQUENCE [LARGE SCALE GENOMIC DNA]</scope>
    <source>
        <strain evidence="2 3">JCM 6917</strain>
    </source>
</reference>
<evidence type="ECO:0000259" key="1">
    <source>
        <dbReference type="Pfam" id="PF03417"/>
    </source>
</evidence>
<keyword evidence="2" id="KW-0808">Transferase</keyword>
<evidence type="ECO:0000313" key="2">
    <source>
        <dbReference type="EMBL" id="MFB9462685.1"/>
    </source>
</evidence>
<dbReference type="InterPro" id="IPR047794">
    <property type="entry name" value="C45_proenzyme-like"/>
</dbReference>